<name>A0ABZ0S407_9GAMM</name>
<protein>
    <submittedName>
        <fullName evidence="4">Precorrin-6A reductase</fullName>
        <ecNumber evidence="4">1.3.1.54</ecNumber>
    </submittedName>
</protein>
<proteinExistence type="predicted"/>
<sequence>MKTKKVLILGGVTEGYILAEALADQEGFHPISSLAGRTQHPRPPVGETRIGGFGGVEGLRAFLLEGAIDAVVDATHPFADTMGQHAALACDQAQVPLLRLERPAWEAKPGDRWYPVADWEQAVALLQTQGARRVLLALGARELAPFSALDDIWFLARTVTRPDPMPPFAAAELLVARGPFSLEQELDLLRGHAIDTIVCRNSGGEGAAAKLTAARELGIAVIMRERPPRPKVPVVASVESVLDWLARDA</sequence>
<keyword evidence="3 4" id="KW-0560">Oxidoreductase</keyword>
<dbReference type="EMBL" id="CP121472">
    <property type="protein sequence ID" value="WPL15816.1"/>
    <property type="molecule type" value="Genomic_DNA"/>
</dbReference>
<keyword evidence="2" id="KW-0169">Cobalamin biosynthesis</keyword>
<dbReference type="RefSeq" id="WP_328986365.1">
    <property type="nucleotide sequence ID" value="NZ_CP121472.1"/>
</dbReference>
<dbReference type="PROSITE" id="PS51014">
    <property type="entry name" value="COBK_CBIJ"/>
    <property type="match status" value="1"/>
</dbReference>
<dbReference type="Pfam" id="PF02571">
    <property type="entry name" value="CbiJ"/>
    <property type="match status" value="1"/>
</dbReference>
<dbReference type="EC" id="1.3.1.54" evidence="4"/>
<dbReference type="NCBIfam" id="NF005968">
    <property type="entry name" value="PRK08057.1-2"/>
    <property type="match status" value="1"/>
</dbReference>
<keyword evidence="5" id="KW-1185">Reference proteome</keyword>
<dbReference type="PANTHER" id="PTHR36925">
    <property type="entry name" value="COBALT-PRECORRIN-6A REDUCTASE"/>
    <property type="match status" value="1"/>
</dbReference>
<evidence type="ECO:0000313" key="4">
    <source>
        <dbReference type="EMBL" id="WPL15816.1"/>
    </source>
</evidence>
<dbReference type="InterPro" id="IPR003723">
    <property type="entry name" value="Precorrin-6x_reduct"/>
</dbReference>
<dbReference type="Proteomes" id="UP001432180">
    <property type="component" value="Chromosome"/>
</dbReference>
<evidence type="ECO:0000256" key="1">
    <source>
        <dbReference type="ARBA" id="ARBA00004953"/>
    </source>
</evidence>
<dbReference type="GO" id="GO:0016994">
    <property type="term" value="F:precorrin-6A reductase activity"/>
    <property type="evidence" value="ECO:0007669"/>
    <property type="project" value="UniProtKB-EC"/>
</dbReference>
<organism evidence="4 5">
    <name type="scientific">Thiorhodovibrio winogradskyi</name>
    <dbReference type="NCBI Taxonomy" id="77007"/>
    <lineage>
        <taxon>Bacteria</taxon>
        <taxon>Pseudomonadati</taxon>
        <taxon>Pseudomonadota</taxon>
        <taxon>Gammaproteobacteria</taxon>
        <taxon>Chromatiales</taxon>
        <taxon>Chromatiaceae</taxon>
        <taxon>Thiorhodovibrio</taxon>
    </lineage>
</organism>
<reference evidence="4 5" key="1">
    <citation type="journal article" date="2023" name="Microorganisms">
        <title>Thiorhodovibrio frisius and Trv. litoralis spp. nov., Two Novel Members from a Clade of Fastidious Purple Sulfur Bacteria That Exhibit Unique Red-Shifted Light-Harvesting Capabilities.</title>
        <authorList>
            <person name="Methner A."/>
            <person name="Kuzyk S.B."/>
            <person name="Petersen J."/>
            <person name="Bauer S."/>
            <person name="Brinkmann H."/>
            <person name="Sichau K."/>
            <person name="Wanner G."/>
            <person name="Wolf J."/>
            <person name="Neumann-Schaal M."/>
            <person name="Henke P."/>
            <person name="Tank M."/>
            <person name="Sproer C."/>
            <person name="Bunk B."/>
            <person name="Overmann J."/>
        </authorList>
    </citation>
    <scope>NUCLEOTIDE SEQUENCE [LARGE SCALE GENOMIC DNA]</scope>
    <source>
        <strain evidence="4 5">DSM 6702</strain>
    </source>
</reference>
<gene>
    <name evidence="4" type="primary">cobK</name>
    <name evidence="4" type="ORF">Thiowin_00733</name>
</gene>
<dbReference type="NCBIfam" id="TIGR00715">
    <property type="entry name" value="precor6x_red"/>
    <property type="match status" value="1"/>
</dbReference>
<dbReference type="PANTHER" id="PTHR36925:SF1">
    <property type="entry name" value="COBALT-PRECORRIN-6A REDUCTASE"/>
    <property type="match status" value="1"/>
</dbReference>
<evidence type="ECO:0000313" key="5">
    <source>
        <dbReference type="Proteomes" id="UP001432180"/>
    </source>
</evidence>
<evidence type="ECO:0000256" key="3">
    <source>
        <dbReference type="ARBA" id="ARBA00023002"/>
    </source>
</evidence>
<comment type="pathway">
    <text evidence="1">Cofactor biosynthesis; adenosylcobalamin biosynthesis.</text>
</comment>
<evidence type="ECO:0000256" key="2">
    <source>
        <dbReference type="ARBA" id="ARBA00022573"/>
    </source>
</evidence>
<accession>A0ABZ0S407</accession>